<dbReference type="CDD" id="cd00037">
    <property type="entry name" value="CLECT"/>
    <property type="match status" value="1"/>
</dbReference>
<dbReference type="Proteomes" id="UP000683360">
    <property type="component" value="Unassembled WGS sequence"/>
</dbReference>
<protein>
    <recommendedName>
        <fullName evidence="2">C-type lectin domain-containing protein</fullName>
    </recommendedName>
</protein>
<feature type="compositionally biased region" description="Polar residues" evidence="1">
    <location>
        <begin position="121"/>
        <end position="131"/>
    </location>
</feature>
<gene>
    <name evidence="3" type="ORF">MEDL_66540</name>
</gene>
<dbReference type="Pfam" id="PF00059">
    <property type="entry name" value="Lectin_C"/>
    <property type="match status" value="1"/>
</dbReference>
<evidence type="ECO:0000256" key="1">
    <source>
        <dbReference type="SAM" id="MobiDB-lite"/>
    </source>
</evidence>
<dbReference type="InterPro" id="IPR016186">
    <property type="entry name" value="C-type_lectin-like/link_sf"/>
</dbReference>
<dbReference type="OrthoDB" id="10479540at2759"/>
<feature type="region of interest" description="Disordered" evidence="1">
    <location>
        <begin position="121"/>
        <end position="140"/>
    </location>
</feature>
<dbReference type="AlphaFoldDB" id="A0A8S3VDB7"/>
<comment type="caution">
    <text evidence="3">The sequence shown here is derived from an EMBL/GenBank/DDBJ whole genome shotgun (WGS) entry which is preliminary data.</text>
</comment>
<feature type="compositionally biased region" description="Basic and acidic residues" evidence="1">
    <location>
        <begin position="28"/>
        <end position="40"/>
    </location>
</feature>
<feature type="compositionally biased region" description="Polar residues" evidence="1">
    <location>
        <begin position="12"/>
        <end position="26"/>
    </location>
</feature>
<proteinExistence type="predicted"/>
<feature type="region of interest" description="Disordered" evidence="1">
    <location>
        <begin position="1"/>
        <end position="72"/>
    </location>
</feature>
<keyword evidence="4" id="KW-1185">Reference proteome</keyword>
<evidence type="ECO:0000313" key="3">
    <source>
        <dbReference type="EMBL" id="CAG2255197.1"/>
    </source>
</evidence>
<feature type="domain" description="C-type lectin" evidence="2">
    <location>
        <begin position="189"/>
        <end position="284"/>
    </location>
</feature>
<dbReference type="InterPro" id="IPR001304">
    <property type="entry name" value="C-type_lectin-like"/>
</dbReference>
<feature type="compositionally biased region" description="Acidic residues" evidence="1">
    <location>
        <begin position="1"/>
        <end position="11"/>
    </location>
</feature>
<organism evidence="3 4">
    <name type="scientific">Mytilus edulis</name>
    <name type="common">Blue mussel</name>
    <dbReference type="NCBI Taxonomy" id="6550"/>
    <lineage>
        <taxon>Eukaryota</taxon>
        <taxon>Metazoa</taxon>
        <taxon>Spiralia</taxon>
        <taxon>Lophotrochozoa</taxon>
        <taxon>Mollusca</taxon>
        <taxon>Bivalvia</taxon>
        <taxon>Autobranchia</taxon>
        <taxon>Pteriomorphia</taxon>
        <taxon>Mytilida</taxon>
        <taxon>Mytiloidea</taxon>
        <taxon>Mytilidae</taxon>
        <taxon>Mytilinae</taxon>
        <taxon>Mytilus</taxon>
    </lineage>
</organism>
<sequence length="286" mass="31513">MAEIAESETDNQPDLHNGQTNTQFLTKNGEKMDVDNKTDSMETENMVNSKVLSAGPEGDSIETIGNGPKYDDIKISKDGDNFVNIDTVKKPFSDFIHLDNMSALSGDSGGIQDTHSIVSMTASGTSSSNKSPNHKADTDKEKGQILVSAGRSDMINLNGKVLAIGKELNVCHNFNIALQINYTGFMEPTCLSYGGALVKIDTQEKQTYISHALEGRTIERVAIQGRTNVNGVWTYDDGTPLVYTNWMPLFPRPGTSWYLQIFTNDKWTDQNNIRSDVPCIFICEIV</sequence>
<evidence type="ECO:0000259" key="2">
    <source>
        <dbReference type="Pfam" id="PF00059"/>
    </source>
</evidence>
<dbReference type="SUPFAM" id="SSF56436">
    <property type="entry name" value="C-type lectin-like"/>
    <property type="match status" value="1"/>
</dbReference>
<evidence type="ECO:0000313" key="4">
    <source>
        <dbReference type="Proteomes" id="UP000683360"/>
    </source>
</evidence>
<name>A0A8S3VDB7_MYTED</name>
<dbReference type="EMBL" id="CAJPWZ010003259">
    <property type="protein sequence ID" value="CAG2255197.1"/>
    <property type="molecule type" value="Genomic_DNA"/>
</dbReference>
<dbReference type="InterPro" id="IPR016187">
    <property type="entry name" value="CTDL_fold"/>
</dbReference>
<accession>A0A8S3VDB7</accession>
<reference evidence="3" key="1">
    <citation type="submission" date="2021-03" db="EMBL/GenBank/DDBJ databases">
        <authorList>
            <person name="Bekaert M."/>
        </authorList>
    </citation>
    <scope>NUCLEOTIDE SEQUENCE</scope>
</reference>
<dbReference type="Gene3D" id="3.10.100.10">
    <property type="entry name" value="Mannose-Binding Protein A, subunit A"/>
    <property type="match status" value="1"/>
</dbReference>